<sequence>MADMNIPANDAHIEQAPAVAPPTRTDDQTLPSSKWVPIGKSNCILDVQNSQRNTPFPIVVAILKNTNFFRAFTASSTIRTIYIQQFLDTMCFNSATGCIAVSWMSNGSIFIKILLEMLSISLQPMITIRKTTRYDRPRHLVLQIHWGIIHRSNIDYAERIWEEFIQSIQTFLTNRKNLTTASREKKKTTHLLILSVRFTKLIIHHLKTKHNIHPRTSSPLHYSHEEYVLNTLGFVGKDGREIFGMPIPDALLIDEIKGALLRRIPRACC</sequence>
<dbReference type="AlphaFoldDB" id="A0A6L2N814"/>
<evidence type="ECO:0000256" key="1">
    <source>
        <dbReference type="SAM" id="MobiDB-lite"/>
    </source>
</evidence>
<reference evidence="2" key="1">
    <citation type="journal article" date="2019" name="Sci. Rep.">
        <title>Draft genome of Tanacetum cinerariifolium, the natural source of mosquito coil.</title>
        <authorList>
            <person name="Yamashiro T."/>
            <person name="Shiraishi A."/>
            <person name="Satake H."/>
            <person name="Nakayama K."/>
        </authorList>
    </citation>
    <scope>NUCLEOTIDE SEQUENCE</scope>
</reference>
<dbReference type="EMBL" id="BKCJ010008120">
    <property type="protein sequence ID" value="GEU80664.1"/>
    <property type="molecule type" value="Genomic_DNA"/>
</dbReference>
<proteinExistence type="predicted"/>
<feature type="region of interest" description="Disordered" evidence="1">
    <location>
        <begin position="1"/>
        <end position="31"/>
    </location>
</feature>
<gene>
    <name evidence="2" type="ORF">Tci_052642</name>
</gene>
<protein>
    <submittedName>
        <fullName evidence="2">Uncharacterized protein</fullName>
    </submittedName>
</protein>
<organism evidence="2">
    <name type="scientific">Tanacetum cinerariifolium</name>
    <name type="common">Dalmatian daisy</name>
    <name type="synonym">Chrysanthemum cinerariifolium</name>
    <dbReference type="NCBI Taxonomy" id="118510"/>
    <lineage>
        <taxon>Eukaryota</taxon>
        <taxon>Viridiplantae</taxon>
        <taxon>Streptophyta</taxon>
        <taxon>Embryophyta</taxon>
        <taxon>Tracheophyta</taxon>
        <taxon>Spermatophyta</taxon>
        <taxon>Magnoliopsida</taxon>
        <taxon>eudicotyledons</taxon>
        <taxon>Gunneridae</taxon>
        <taxon>Pentapetalae</taxon>
        <taxon>asterids</taxon>
        <taxon>campanulids</taxon>
        <taxon>Asterales</taxon>
        <taxon>Asteraceae</taxon>
        <taxon>Asteroideae</taxon>
        <taxon>Anthemideae</taxon>
        <taxon>Anthemidinae</taxon>
        <taxon>Tanacetum</taxon>
    </lineage>
</organism>
<evidence type="ECO:0000313" key="2">
    <source>
        <dbReference type="EMBL" id="GEU80664.1"/>
    </source>
</evidence>
<accession>A0A6L2N814</accession>
<name>A0A6L2N814_TANCI</name>
<comment type="caution">
    <text evidence="2">The sequence shown here is derived from an EMBL/GenBank/DDBJ whole genome shotgun (WGS) entry which is preliminary data.</text>
</comment>